<evidence type="ECO:0000256" key="2">
    <source>
        <dbReference type="ARBA" id="ARBA00022598"/>
    </source>
</evidence>
<feature type="region of interest" description="Disordered" evidence="5">
    <location>
        <begin position="1"/>
        <end position="57"/>
    </location>
</feature>
<evidence type="ECO:0000256" key="5">
    <source>
        <dbReference type="SAM" id="MobiDB-lite"/>
    </source>
</evidence>
<dbReference type="SUPFAM" id="SSF55931">
    <property type="entry name" value="Glutamine synthetase/guanido kinase"/>
    <property type="match status" value="1"/>
</dbReference>
<organism evidence="7 8">
    <name type="scientific">Streptomyces axinellae</name>
    <dbReference type="NCBI Taxonomy" id="552788"/>
    <lineage>
        <taxon>Bacteria</taxon>
        <taxon>Bacillati</taxon>
        <taxon>Actinomycetota</taxon>
        <taxon>Actinomycetes</taxon>
        <taxon>Kitasatosporales</taxon>
        <taxon>Streptomycetaceae</taxon>
        <taxon>Streptomyces</taxon>
    </lineage>
</organism>
<dbReference type="InterPro" id="IPR014746">
    <property type="entry name" value="Gln_synth/guanido_kin_cat_dom"/>
</dbReference>
<name>A0ABN3QSQ1_9ACTN</name>
<dbReference type="EMBL" id="BAAARJ010000023">
    <property type="protein sequence ID" value="GAA2634250.1"/>
    <property type="molecule type" value="Genomic_DNA"/>
</dbReference>
<dbReference type="SUPFAM" id="SSF54368">
    <property type="entry name" value="Glutamine synthetase, N-terminal domain"/>
    <property type="match status" value="1"/>
</dbReference>
<gene>
    <name evidence="7" type="primary">glnA3</name>
    <name evidence="7" type="ORF">GCM10009863_58220</name>
</gene>
<accession>A0ABN3QSQ1</accession>
<proteinExistence type="inferred from homology"/>
<sequence length="495" mass="51612">MGTTRRTPESDAETTASPVNPATAADTSGHRPDRMREQAHGAHGRAGTAEEDARAAARRLAEAGVHGTALTWVDNAGITRVKAVPVGRLPQAVSAGVGMSPCFDVYLADDSMTSSPHVGGPDGDLRLVPDLERLTTLAAQPGWSWAPVDRYEQDGTPYAACQRGFARRMAARALDEHGVEVRMGFETEWVLTRGPLPHAGAAPEYAGTGPAYGMARLVEMSDCLRDVLAALTAQGVEVLQIHPEYAPGQFEVSVAPADPVGAADLAVLVRETVRAVTMGHGLTPSFAPVVEPDGVGSGGHVHLSLWREGRSLCGGGEGPFGMSAECEAFLSGVLRELPALLALGAPTPASYLRLRPSRWAGAFQCWGLENREAGLRFIAAGARSPEGANAEVKCVDAAANPYLLAGGVLAAGLAGMRAPRPLPPPVAGDPVHAGVQPRLPASLAEALGHFERSGVLREALGETLFGAVAAVRRAEIELFEGASPQEIAAATRGRY</sequence>
<dbReference type="SMART" id="SM01230">
    <property type="entry name" value="Gln-synt_C"/>
    <property type="match status" value="1"/>
</dbReference>
<comment type="similarity">
    <text evidence="1 3 4">Belongs to the glutamine synthetase family.</text>
</comment>
<dbReference type="Gene3D" id="3.30.590.10">
    <property type="entry name" value="Glutamine synthetase/guanido kinase, catalytic domain"/>
    <property type="match status" value="1"/>
</dbReference>
<evidence type="ECO:0000259" key="6">
    <source>
        <dbReference type="PROSITE" id="PS51987"/>
    </source>
</evidence>
<dbReference type="PANTHER" id="PTHR43785:SF12">
    <property type="entry name" value="TYPE-1 GLUTAMINE SYNTHETASE 2"/>
    <property type="match status" value="1"/>
</dbReference>
<dbReference type="InterPro" id="IPR036651">
    <property type="entry name" value="Gln_synt_N_sf"/>
</dbReference>
<reference evidence="7 8" key="1">
    <citation type="journal article" date="2019" name="Int. J. Syst. Evol. Microbiol.">
        <title>The Global Catalogue of Microorganisms (GCM) 10K type strain sequencing project: providing services to taxonomists for standard genome sequencing and annotation.</title>
        <authorList>
            <consortium name="The Broad Institute Genomics Platform"/>
            <consortium name="The Broad Institute Genome Sequencing Center for Infectious Disease"/>
            <person name="Wu L."/>
            <person name="Ma J."/>
        </authorList>
    </citation>
    <scope>NUCLEOTIDE SEQUENCE [LARGE SCALE GENOMIC DNA]</scope>
    <source>
        <strain evidence="7 8">JCM 16373</strain>
    </source>
</reference>
<evidence type="ECO:0000256" key="1">
    <source>
        <dbReference type="ARBA" id="ARBA00009897"/>
    </source>
</evidence>
<keyword evidence="2" id="KW-0436">Ligase</keyword>
<evidence type="ECO:0000313" key="7">
    <source>
        <dbReference type="EMBL" id="GAA2634250.1"/>
    </source>
</evidence>
<dbReference type="PROSITE" id="PS51987">
    <property type="entry name" value="GS_CATALYTIC"/>
    <property type="match status" value="1"/>
</dbReference>
<dbReference type="Pfam" id="PF00120">
    <property type="entry name" value="Gln-synt_C"/>
    <property type="match status" value="1"/>
</dbReference>
<keyword evidence="8" id="KW-1185">Reference proteome</keyword>
<feature type="compositionally biased region" description="Basic and acidic residues" evidence="5">
    <location>
        <begin position="28"/>
        <end position="40"/>
    </location>
</feature>
<evidence type="ECO:0000313" key="8">
    <source>
        <dbReference type="Proteomes" id="UP001501447"/>
    </source>
</evidence>
<dbReference type="Gene3D" id="3.10.20.70">
    <property type="entry name" value="Glutamine synthetase, N-terminal domain"/>
    <property type="match status" value="1"/>
</dbReference>
<comment type="caution">
    <text evidence="7">The sequence shown here is derived from an EMBL/GenBank/DDBJ whole genome shotgun (WGS) entry which is preliminary data.</text>
</comment>
<evidence type="ECO:0000256" key="3">
    <source>
        <dbReference type="PROSITE-ProRule" id="PRU01331"/>
    </source>
</evidence>
<dbReference type="InterPro" id="IPR008146">
    <property type="entry name" value="Gln_synth_cat_dom"/>
</dbReference>
<protein>
    <submittedName>
        <fullName evidence="7">Gamma-glutamylpolyamine synthetase GlnA3</fullName>
    </submittedName>
</protein>
<feature type="domain" description="GS catalytic" evidence="6">
    <location>
        <begin position="162"/>
        <end position="495"/>
    </location>
</feature>
<dbReference type="Proteomes" id="UP001501447">
    <property type="component" value="Unassembled WGS sequence"/>
</dbReference>
<evidence type="ECO:0000256" key="4">
    <source>
        <dbReference type="RuleBase" id="RU000384"/>
    </source>
</evidence>
<dbReference type="PANTHER" id="PTHR43785">
    <property type="entry name" value="GAMMA-GLUTAMYLPUTRESCINE SYNTHETASE"/>
    <property type="match status" value="1"/>
</dbReference>